<comment type="catalytic activity">
    <reaction evidence="18">
        <text>L-tyrosyl-[protein] + ATP = O-phospho-L-tyrosyl-[protein] + ADP + H(+)</text>
        <dbReference type="Rhea" id="RHEA:10596"/>
        <dbReference type="Rhea" id="RHEA-COMP:10136"/>
        <dbReference type="Rhea" id="RHEA-COMP:20101"/>
        <dbReference type="ChEBI" id="CHEBI:15378"/>
        <dbReference type="ChEBI" id="CHEBI:30616"/>
        <dbReference type="ChEBI" id="CHEBI:46858"/>
        <dbReference type="ChEBI" id="CHEBI:61978"/>
        <dbReference type="ChEBI" id="CHEBI:456216"/>
        <dbReference type="EC" id="2.7.10.1"/>
    </reaction>
</comment>
<accession>A0AAW2HY73</accession>
<dbReference type="InterPro" id="IPR020635">
    <property type="entry name" value="Tyr_kinase_cat_dom"/>
</dbReference>
<evidence type="ECO:0000256" key="5">
    <source>
        <dbReference type="ARBA" id="ARBA00022692"/>
    </source>
</evidence>
<name>A0AAW2HY73_9NEOP</name>
<dbReference type="EC" id="2.7.10.1" evidence="2"/>
<dbReference type="PROSITE" id="PS00109">
    <property type="entry name" value="PROTEIN_KINASE_TYR"/>
    <property type="match status" value="1"/>
</dbReference>
<keyword evidence="9" id="KW-0418">Kinase</keyword>
<dbReference type="PANTHER" id="PTHR24416">
    <property type="entry name" value="TYROSINE-PROTEIN KINASE RECEPTOR"/>
    <property type="match status" value="1"/>
</dbReference>
<evidence type="ECO:0000313" key="24">
    <source>
        <dbReference type="EMBL" id="KAL0274573.1"/>
    </source>
</evidence>
<dbReference type="EMBL" id="JARGDH010000002">
    <property type="protein sequence ID" value="KAL0274573.1"/>
    <property type="molecule type" value="Genomic_DNA"/>
</dbReference>
<dbReference type="SUPFAM" id="SSF56112">
    <property type="entry name" value="Protein kinase-like (PK-like)"/>
    <property type="match status" value="1"/>
</dbReference>
<evidence type="ECO:0000256" key="4">
    <source>
        <dbReference type="ARBA" id="ARBA00022679"/>
    </source>
</evidence>
<evidence type="ECO:0000256" key="21">
    <source>
        <dbReference type="SAM" id="MobiDB-lite"/>
    </source>
</evidence>
<evidence type="ECO:0000256" key="15">
    <source>
        <dbReference type="ARBA" id="ARBA00023170"/>
    </source>
</evidence>
<dbReference type="PANTHER" id="PTHR24416:SF617">
    <property type="entry name" value="RET ONCOGENE, ISOFORM A"/>
    <property type="match status" value="1"/>
</dbReference>
<dbReference type="GO" id="GO:0043235">
    <property type="term" value="C:receptor complex"/>
    <property type="evidence" value="ECO:0007669"/>
    <property type="project" value="TreeGrafter"/>
</dbReference>
<evidence type="ECO:0000256" key="3">
    <source>
        <dbReference type="ARBA" id="ARBA00022553"/>
    </source>
</evidence>
<feature type="transmembrane region" description="Helical" evidence="22">
    <location>
        <begin position="583"/>
        <end position="605"/>
    </location>
</feature>
<keyword evidence="13" id="KW-0829">Tyrosine-protein kinase</keyword>
<dbReference type="GO" id="GO:0007169">
    <property type="term" value="P:cell surface receptor protein tyrosine kinase signaling pathway"/>
    <property type="evidence" value="ECO:0007669"/>
    <property type="project" value="TreeGrafter"/>
</dbReference>
<keyword evidence="12 22" id="KW-0472">Membrane</keyword>
<protein>
    <recommendedName>
        <fullName evidence="2">receptor protein-tyrosine kinase</fullName>
        <ecNumber evidence="2">2.7.10.1</ecNumber>
    </recommendedName>
</protein>
<comment type="subcellular location">
    <subcellularLocation>
        <location evidence="1">Membrane</location>
        <topology evidence="1">Single-pass membrane protein</topology>
    </subcellularLocation>
</comment>
<keyword evidence="10 20" id="KW-0067">ATP-binding</keyword>
<evidence type="ECO:0000256" key="9">
    <source>
        <dbReference type="ARBA" id="ARBA00022777"/>
    </source>
</evidence>
<comment type="function">
    <text evidence="19">Receptor for basic fibroblast growth factor.</text>
</comment>
<feature type="binding site" evidence="20">
    <location>
        <position position="699"/>
    </location>
    <ligand>
        <name>ATP</name>
        <dbReference type="ChEBI" id="CHEBI:30616"/>
    </ligand>
</feature>
<keyword evidence="17" id="KW-0393">Immunoglobulin domain</keyword>
<evidence type="ECO:0000256" key="6">
    <source>
        <dbReference type="ARBA" id="ARBA00022729"/>
    </source>
</evidence>
<feature type="domain" description="Protein kinase" evidence="23">
    <location>
        <begin position="665"/>
        <end position="946"/>
    </location>
</feature>
<dbReference type="InterPro" id="IPR008266">
    <property type="entry name" value="Tyr_kinase_AS"/>
</dbReference>
<evidence type="ECO:0000256" key="10">
    <source>
        <dbReference type="ARBA" id="ARBA00022840"/>
    </source>
</evidence>
<keyword evidence="15" id="KW-0675">Receptor</keyword>
<evidence type="ECO:0000256" key="16">
    <source>
        <dbReference type="ARBA" id="ARBA00023180"/>
    </source>
</evidence>
<keyword evidence="14" id="KW-1015">Disulfide bond</keyword>
<dbReference type="FunFam" id="1.10.510.10:FF:000462">
    <property type="entry name" value="Receptor tyrosine kinase"/>
    <property type="match status" value="1"/>
</dbReference>
<evidence type="ECO:0000256" key="14">
    <source>
        <dbReference type="ARBA" id="ARBA00023157"/>
    </source>
</evidence>
<keyword evidence="3" id="KW-0597">Phosphoprotein</keyword>
<dbReference type="PRINTS" id="PR00109">
    <property type="entry name" value="TYRKINASE"/>
</dbReference>
<keyword evidence="7" id="KW-0677">Repeat</keyword>
<evidence type="ECO:0000256" key="11">
    <source>
        <dbReference type="ARBA" id="ARBA00022989"/>
    </source>
</evidence>
<dbReference type="SMART" id="SM00219">
    <property type="entry name" value="TyrKc"/>
    <property type="match status" value="1"/>
</dbReference>
<dbReference type="PROSITE" id="PS50011">
    <property type="entry name" value="PROTEIN_KINASE_DOM"/>
    <property type="match status" value="1"/>
</dbReference>
<evidence type="ECO:0000256" key="7">
    <source>
        <dbReference type="ARBA" id="ARBA00022737"/>
    </source>
</evidence>
<dbReference type="InterPro" id="IPR055162">
    <property type="entry name" value="RET_CRD"/>
</dbReference>
<dbReference type="FunFam" id="3.30.200.20:FF:000593">
    <property type="entry name" value="Predicted protein"/>
    <property type="match status" value="1"/>
</dbReference>
<dbReference type="GO" id="GO:0005524">
    <property type="term" value="F:ATP binding"/>
    <property type="evidence" value="ECO:0007669"/>
    <property type="project" value="UniProtKB-UniRule"/>
</dbReference>
<dbReference type="Gene3D" id="3.30.200.20">
    <property type="entry name" value="Phosphorylase Kinase, domain 1"/>
    <property type="match status" value="1"/>
</dbReference>
<sequence>MAGTRELRQIAAFAFFFVHVNVIVSGLYFPMTEMRISVPDIADISGELPALLKLHALGEARSEVTYALEAAPNGNVFGVKKNEVVFEGRAPRAEYGRHRLKVRAGGEGDEEASAAVVVNLTKKKLLCDRFTREICFWTEGKFRLRKRQKPTRIGFLSSDFLLALCNNYTVTYHVVSGRDHFEVERTANINTDSWVLSLKRSLEDTDRTSVSIEIACSVSADSGFTEVYRNRFVFDVLESPPRVRNAYQTVRETGPSSDAPNVTNFAPRGNDWEKRWKAEKGNVVSKDLEIMSLIVSDAEEEKMSLTYPESVEISEYATFASRVAEPFDRREMDERRRNRQLARIARSGIRFAVGSAQAFGVTEIGGIVYLLDPAAVRKATAPFRLKISWTHPEGFGVSSVLFVNVSRTADGVCQGKPNEIKSRKSCSQKKSESECLKTCGVSTGLLIRNSTGVTSSGCRWRNNDEPENLSVRYRTCSPDLRTCPDRFCDPLETLFPDICPQDCAANVYGSANKDLSVPGISSASGVCSCSRDGCTCGLLDAKGKARKLHGPDKTTEAPVTARNDVNVNVVQAAISDQCGLTCLSSIVGGSVIMIFALSVFLFILYHRRLKKRCPNQGPLKEDMININYEEYIDRSADGLRVPPNPAVHGKPDYYDKKWEFPRYRLTVEETIGEGEFGKVLKARAEGIGNGDEATIVAVKTLKENARESELADLVSEFQLLKEVDHPNIIHLLGACTTLDGPLYIIIEYAKHGSLRNYLRRNRNFGSELQLNDKESETSYMQSITPKDILTFAWQIAKGMAYLTEMKLVHRDLAARNVLVAEGLICKISDFGLTRDIYEDDTYLKRSKGRVPVKWMALESLSDHLYTTKSDVWSYGIVLWELVTTGASPYPGIAVQNLFHLLKSGYRMERPPNCSTELYQILRACWNENPAHRPTFKYLVSKLEEMLSEGKDYLDLNPVIIENKTYFTDFPEEEERIVEESRALRWMFRDATGPCRCTVGKCTCREKFRYENEALLKKPAYENEGVQDSSYVEPKGEPKPVNSTEIATHDDNLHSESGEKKICELKKI</sequence>
<dbReference type="Gene3D" id="1.10.510.10">
    <property type="entry name" value="Transferase(Phosphotransferase) domain 1"/>
    <property type="match status" value="1"/>
</dbReference>
<keyword evidence="16" id="KW-0325">Glycoprotein</keyword>
<evidence type="ECO:0000256" key="22">
    <source>
        <dbReference type="SAM" id="Phobius"/>
    </source>
</evidence>
<keyword evidence="4" id="KW-0808">Transferase</keyword>
<dbReference type="Pfam" id="PF07714">
    <property type="entry name" value="PK_Tyr_Ser-Thr"/>
    <property type="match status" value="1"/>
</dbReference>
<evidence type="ECO:0000256" key="13">
    <source>
        <dbReference type="ARBA" id="ARBA00023137"/>
    </source>
</evidence>
<evidence type="ECO:0000256" key="17">
    <source>
        <dbReference type="ARBA" id="ARBA00023319"/>
    </source>
</evidence>
<organism evidence="24">
    <name type="scientific">Menopon gallinae</name>
    <name type="common">poultry shaft louse</name>
    <dbReference type="NCBI Taxonomy" id="328185"/>
    <lineage>
        <taxon>Eukaryota</taxon>
        <taxon>Metazoa</taxon>
        <taxon>Ecdysozoa</taxon>
        <taxon>Arthropoda</taxon>
        <taxon>Hexapoda</taxon>
        <taxon>Insecta</taxon>
        <taxon>Pterygota</taxon>
        <taxon>Neoptera</taxon>
        <taxon>Paraneoptera</taxon>
        <taxon>Psocodea</taxon>
        <taxon>Troctomorpha</taxon>
        <taxon>Phthiraptera</taxon>
        <taxon>Amblycera</taxon>
        <taxon>Menoponidae</taxon>
        <taxon>Menopon</taxon>
    </lineage>
</organism>
<comment type="caution">
    <text evidence="24">The sequence shown here is derived from an EMBL/GenBank/DDBJ whole genome shotgun (WGS) entry which is preliminary data.</text>
</comment>
<evidence type="ECO:0000256" key="18">
    <source>
        <dbReference type="ARBA" id="ARBA00051243"/>
    </source>
</evidence>
<evidence type="ECO:0000256" key="19">
    <source>
        <dbReference type="ARBA" id="ARBA00056965"/>
    </source>
</evidence>
<dbReference type="InterPro" id="IPR000719">
    <property type="entry name" value="Prot_kinase_dom"/>
</dbReference>
<evidence type="ECO:0000256" key="12">
    <source>
        <dbReference type="ARBA" id="ARBA00023136"/>
    </source>
</evidence>
<keyword evidence="5 22" id="KW-0812">Transmembrane</keyword>
<feature type="region of interest" description="Disordered" evidence="21">
    <location>
        <begin position="1024"/>
        <end position="1067"/>
    </location>
</feature>
<proteinExistence type="predicted"/>
<evidence type="ECO:0000256" key="2">
    <source>
        <dbReference type="ARBA" id="ARBA00011902"/>
    </source>
</evidence>
<gene>
    <name evidence="24" type="ORF">PYX00_002674</name>
</gene>
<dbReference type="AlphaFoldDB" id="A0AAW2HY73"/>
<evidence type="ECO:0000259" key="23">
    <source>
        <dbReference type="PROSITE" id="PS50011"/>
    </source>
</evidence>
<feature type="transmembrane region" description="Helical" evidence="22">
    <location>
        <begin position="12"/>
        <end position="31"/>
    </location>
</feature>
<dbReference type="PROSITE" id="PS00107">
    <property type="entry name" value="PROTEIN_KINASE_ATP"/>
    <property type="match status" value="1"/>
</dbReference>
<keyword evidence="6" id="KW-0732">Signal</keyword>
<evidence type="ECO:0000256" key="20">
    <source>
        <dbReference type="PROSITE-ProRule" id="PRU10141"/>
    </source>
</evidence>
<dbReference type="InterPro" id="IPR001245">
    <property type="entry name" value="Ser-Thr/Tyr_kinase_cat_dom"/>
</dbReference>
<evidence type="ECO:0000256" key="8">
    <source>
        <dbReference type="ARBA" id="ARBA00022741"/>
    </source>
</evidence>
<reference evidence="24" key="1">
    <citation type="journal article" date="2024" name="Gigascience">
        <title>Chromosome-level genome of the poultry shaft louse Menopon gallinae provides insight into the host-switching and adaptive evolution of parasitic lice.</title>
        <authorList>
            <person name="Xu Y."/>
            <person name="Ma L."/>
            <person name="Liu S."/>
            <person name="Liang Y."/>
            <person name="Liu Q."/>
            <person name="He Z."/>
            <person name="Tian L."/>
            <person name="Duan Y."/>
            <person name="Cai W."/>
            <person name="Li H."/>
            <person name="Song F."/>
        </authorList>
    </citation>
    <scope>NUCLEOTIDE SEQUENCE</scope>
    <source>
        <strain evidence="24">Cailab_2023a</strain>
    </source>
</reference>
<feature type="compositionally biased region" description="Basic and acidic residues" evidence="21">
    <location>
        <begin position="1046"/>
        <end position="1067"/>
    </location>
</feature>
<dbReference type="GO" id="GO:0004714">
    <property type="term" value="F:transmembrane receptor protein tyrosine kinase activity"/>
    <property type="evidence" value="ECO:0007669"/>
    <property type="project" value="UniProtKB-EC"/>
</dbReference>
<dbReference type="InterPro" id="IPR011009">
    <property type="entry name" value="Kinase-like_dom_sf"/>
</dbReference>
<keyword evidence="11 22" id="KW-1133">Transmembrane helix</keyword>
<dbReference type="InterPro" id="IPR050122">
    <property type="entry name" value="RTK"/>
</dbReference>
<keyword evidence="8 20" id="KW-0547">Nucleotide-binding</keyword>
<evidence type="ECO:0000256" key="1">
    <source>
        <dbReference type="ARBA" id="ARBA00004167"/>
    </source>
</evidence>
<dbReference type="GO" id="GO:0005886">
    <property type="term" value="C:plasma membrane"/>
    <property type="evidence" value="ECO:0007669"/>
    <property type="project" value="TreeGrafter"/>
</dbReference>
<dbReference type="InterPro" id="IPR017441">
    <property type="entry name" value="Protein_kinase_ATP_BS"/>
</dbReference>
<dbReference type="Pfam" id="PF22540">
    <property type="entry name" value="RET_CRD"/>
    <property type="match status" value="1"/>
</dbReference>